<evidence type="ECO:0000313" key="3">
    <source>
        <dbReference type="Proteomes" id="UP000553632"/>
    </source>
</evidence>
<reference evidence="2 3" key="1">
    <citation type="submission" date="2020-04" db="EMBL/GenBank/DDBJ databases">
        <title>Perkinsus olseni comparative genomics.</title>
        <authorList>
            <person name="Bogema D.R."/>
        </authorList>
    </citation>
    <scope>NUCLEOTIDE SEQUENCE [LARGE SCALE GENOMIC DNA]</scope>
    <source>
        <strain evidence="2 3">ATCC PRA-207</strain>
    </source>
</reference>
<evidence type="ECO:0000256" key="1">
    <source>
        <dbReference type="SAM" id="MobiDB-lite"/>
    </source>
</evidence>
<dbReference type="EMBL" id="JABANO010006697">
    <property type="protein sequence ID" value="KAF4751350.1"/>
    <property type="molecule type" value="Genomic_DNA"/>
</dbReference>
<feature type="compositionally biased region" description="Polar residues" evidence="1">
    <location>
        <begin position="166"/>
        <end position="185"/>
    </location>
</feature>
<keyword evidence="3" id="KW-1185">Reference proteome</keyword>
<comment type="caution">
    <text evidence="2">The sequence shown here is derived from an EMBL/GenBank/DDBJ whole genome shotgun (WGS) entry which is preliminary data.</text>
</comment>
<organism evidence="2 3">
    <name type="scientific">Perkinsus olseni</name>
    <name type="common">Perkinsus atlanticus</name>
    <dbReference type="NCBI Taxonomy" id="32597"/>
    <lineage>
        <taxon>Eukaryota</taxon>
        <taxon>Sar</taxon>
        <taxon>Alveolata</taxon>
        <taxon>Perkinsozoa</taxon>
        <taxon>Perkinsea</taxon>
        <taxon>Perkinsida</taxon>
        <taxon>Perkinsidae</taxon>
        <taxon>Perkinsus</taxon>
    </lineage>
</organism>
<sequence>MNSQEYHSQLWKEIIFQGCIITHTTSEVAEESSVRTPQPTKTGRVPSQETAWQLVCIPLYHPRSLFVPRPPILLSGSSSLWYRRNRRAPFVDSWVDRCLGASTGSSRLGLITFRLNSSTSKSKSHTTLVISYPLPDSDDDPNIMHPEATKCSNFEPGSRRLDSYRTSRTGSTDISGLPSDNSNLS</sequence>
<dbReference type="Proteomes" id="UP000553632">
    <property type="component" value="Unassembled WGS sequence"/>
</dbReference>
<dbReference type="AlphaFoldDB" id="A0A7J6U3H3"/>
<evidence type="ECO:0000313" key="2">
    <source>
        <dbReference type="EMBL" id="KAF4751350.1"/>
    </source>
</evidence>
<protein>
    <submittedName>
        <fullName evidence="2">Uncharacterized protein</fullName>
    </submittedName>
</protein>
<accession>A0A7J6U3H3</accession>
<name>A0A7J6U3H3_PEROL</name>
<gene>
    <name evidence="2" type="ORF">FOZ63_012482</name>
</gene>
<proteinExistence type="predicted"/>
<feature type="region of interest" description="Disordered" evidence="1">
    <location>
        <begin position="135"/>
        <end position="185"/>
    </location>
</feature>